<dbReference type="Pfam" id="PF00410">
    <property type="entry name" value="Ribosomal_S8"/>
    <property type="match status" value="1"/>
</dbReference>
<evidence type="ECO:0000256" key="2">
    <source>
        <dbReference type="ARBA" id="ARBA00022980"/>
    </source>
</evidence>
<dbReference type="Gene3D" id="3.30.1370.30">
    <property type="match status" value="1"/>
</dbReference>
<dbReference type="InterPro" id="IPR000630">
    <property type="entry name" value="Ribosomal_uS8"/>
</dbReference>
<dbReference type="OrthoDB" id="409928at2759"/>
<comment type="similarity">
    <text evidence="1">Belongs to the universal ribosomal protein uS8 family.</text>
</comment>
<dbReference type="GO" id="GO:0005840">
    <property type="term" value="C:ribosome"/>
    <property type="evidence" value="ECO:0007669"/>
    <property type="project" value="UniProtKB-KW"/>
</dbReference>
<accession>A0A9W4XFE1</accession>
<organism evidence="4 5">
    <name type="scientific">Candida verbasci</name>
    <dbReference type="NCBI Taxonomy" id="1227364"/>
    <lineage>
        <taxon>Eukaryota</taxon>
        <taxon>Fungi</taxon>
        <taxon>Dikarya</taxon>
        <taxon>Ascomycota</taxon>
        <taxon>Saccharomycotina</taxon>
        <taxon>Pichiomycetes</taxon>
        <taxon>Debaryomycetaceae</taxon>
        <taxon>Candida/Lodderomyces clade</taxon>
        <taxon>Candida</taxon>
    </lineage>
</organism>
<dbReference type="GO" id="GO:0006412">
    <property type="term" value="P:translation"/>
    <property type="evidence" value="ECO:0007669"/>
    <property type="project" value="InterPro"/>
</dbReference>
<name>A0A9W4XFE1_9ASCO</name>
<keyword evidence="3" id="KW-0687">Ribonucleoprotein</keyword>
<evidence type="ECO:0000256" key="1">
    <source>
        <dbReference type="ARBA" id="ARBA00006471"/>
    </source>
</evidence>
<dbReference type="InterPro" id="IPR035987">
    <property type="entry name" value="Ribosomal_uS8_sf"/>
</dbReference>
<dbReference type="SUPFAM" id="SSF56047">
    <property type="entry name" value="Ribosomal protein S8"/>
    <property type="match status" value="1"/>
</dbReference>
<evidence type="ECO:0000313" key="4">
    <source>
        <dbReference type="EMBL" id="CAI5756634.1"/>
    </source>
</evidence>
<keyword evidence="2" id="KW-0689">Ribosomal protein</keyword>
<evidence type="ECO:0008006" key="6">
    <source>
        <dbReference type="Google" id="ProtNLM"/>
    </source>
</evidence>
<evidence type="ECO:0000313" key="5">
    <source>
        <dbReference type="Proteomes" id="UP001152885"/>
    </source>
</evidence>
<comment type="caution">
    <text evidence="4">The sequence shown here is derived from an EMBL/GenBank/DDBJ whole genome shotgun (WGS) entry which is preliminary data.</text>
</comment>
<protein>
    <recommendedName>
        <fullName evidence="6">Ribosomal protein S8</fullName>
    </recommendedName>
</protein>
<evidence type="ECO:0000256" key="3">
    <source>
        <dbReference type="ARBA" id="ARBA00023274"/>
    </source>
</evidence>
<keyword evidence="5" id="KW-1185">Reference proteome</keyword>
<dbReference type="EMBL" id="CANTUO010000001">
    <property type="protein sequence ID" value="CAI5756634.1"/>
    <property type="molecule type" value="Genomic_DNA"/>
</dbReference>
<dbReference type="GO" id="GO:1990904">
    <property type="term" value="C:ribonucleoprotein complex"/>
    <property type="evidence" value="ECO:0007669"/>
    <property type="project" value="UniProtKB-KW"/>
</dbReference>
<dbReference type="GO" id="GO:0003735">
    <property type="term" value="F:structural constituent of ribosome"/>
    <property type="evidence" value="ECO:0007669"/>
    <property type="project" value="InterPro"/>
</dbReference>
<dbReference type="Proteomes" id="UP001152885">
    <property type="component" value="Unassembled WGS sequence"/>
</dbReference>
<proteinExistence type="inferred from homology"/>
<dbReference type="AlphaFoldDB" id="A0A9W4XFE1"/>
<reference evidence="4" key="1">
    <citation type="submission" date="2022-12" db="EMBL/GenBank/DDBJ databases">
        <authorList>
            <person name="Brejova B."/>
        </authorList>
    </citation>
    <scope>NUCLEOTIDE SEQUENCE</scope>
</reference>
<sequence length="159" mass="17753">MSSASLIQLANLTAHIRNCINITLSKTALNYNKTNLQALLSLYQQGFISNIQNGSNTGPDIINTPVTPLNISSRKLWIDLKYRNNSSVIRKISLISTPNRKYDLTSSEIKNLASGNKQVRRIEPLQPSECIFIENGGEFYEIQDAAKKGLDGRALFRVK</sequence>
<gene>
    <name evidence="4" type="ORF">CANVERA_P1152</name>
</gene>